<protein>
    <recommendedName>
        <fullName evidence="4">DDE domain-containing protein</fullName>
    </recommendedName>
</protein>
<proteinExistence type="predicted"/>
<evidence type="ECO:0000313" key="2">
    <source>
        <dbReference type="EMBL" id="PIL37973.1"/>
    </source>
</evidence>
<dbReference type="Proteomes" id="UP000228593">
    <property type="component" value="Unassembled WGS sequence"/>
</dbReference>
<comment type="caution">
    <text evidence="2">The sequence shown here is derived from an EMBL/GenBank/DDBJ whole genome shotgun (WGS) entry which is preliminary data.</text>
</comment>
<organism evidence="2 3">
    <name type="scientific">Massilia psychrophila</name>
    <dbReference type="NCBI Taxonomy" id="1603353"/>
    <lineage>
        <taxon>Bacteria</taxon>
        <taxon>Pseudomonadati</taxon>
        <taxon>Pseudomonadota</taxon>
        <taxon>Betaproteobacteria</taxon>
        <taxon>Burkholderiales</taxon>
        <taxon>Oxalobacteraceae</taxon>
        <taxon>Telluria group</taxon>
        <taxon>Massilia</taxon>
    </lineage>
</organism>
<dbReference type="RefSeq" id="WP_370659474.1">
    <property type="nucleotide sequence ID" value="NZ_BMHS01000007.1"/>
</dbReference>
<dbReference type="AlphaFoldDB" id="A0A2G8SW97"/>
<evidence type="ECO:0000256" key="1">
    <source>
        <dbReference type="SAM" id="MobiDB-lite"/>
    </source>
</evidence>
<name>A0A2G8SW97_9BURK</name>
<gene>
    <name evidence="2" type="ORF">CR103_20500</name>
</gene>
<feature type="region of interest" description="Disordered" evidence="1">
    <location>
        <begin position="55"/>
        <end position="75"/>
    </location>
</feature>
<evidence type="ECO:0000313" key="3">
    <source>
        <dbReference type="Proteomes" id="UP000228593"/>
    </source>
</evidence>
<sequence length="75" mass="8006">MPSTRASAPACIRTGIKQAGAVKPVTSPMLNFKSFRAARCVFAGIELMHMIRKGQFTSDGEASRPDLSTAAATHR</sequence>
<accession>A0A2G8SW97</accession>
<dbReference type="EMBL" id="PDOB01000053">
    <property type="protein sequence ID" value="PIL37973.1"/>
    <property type="molecule type" value="Genomic_DNA"/>
</dbReference>
<keyword evidence="3" id="KW-1185">Reference proteome</keyword>
<reference evidence="2 3" key="1">
    <citation type="submission" date="2017-10" db="EMBL/GenBank/DDBJ databases">
        <title>Massilia psychrophilum sp. nov., a novel purple-pigmented bacterium isolated from Tianshan glacier, Xinjiang Municipality, China.</title>
        <authorList>
            <person name="Wang H."/>
        </authorList>
    </citation>
    <scope>NUCLEOTIDE SEQUENCE [LARGE SCALE GENOMIC DNA]</scope>
    <source>
        <strain evidence="2 3">JCM 30813</strain>
    </source>
</reference>
<evidence type="ECO:0008006" key="4">
    <source>
        <dbReference type="Google" id="ProtNLM"/>
    </source>
</evidence>